<evidence type="ECO:0000259" key="3">
    <source>
        <dbReference type="PROSITE" id="PS51123"/>
    </source>
</evidence>
<dbReference type="PROSITE" id="PS51257">
    <property type="entry name" value="PROKAR_LIPOPROTEIN"/>
    <property type="match status" value="1"/>
</dbReference>
<proteinExistence type="predicted"/>
<name>A0ABT1N2H6_9GAMM</name>
<dbReference type="PANTHER" id="PTHR30329:SF21">
    <property type="entry name" value="LIPOPROTEIN YIAD-RELATED"/>
    <property type="match status" value="1"/>
</dbReference>
<feature type="domain" description="OmpA-like" evidence="3">
    <location>
        <begin position="92"/>
        <end position="213"/>
    </location>
</feature>
<dbReference type="Gene3D" id="3.30.1330.60">
    <property type="entry name" value="OmpA-like domain"/>
    <property type="match status" value="1"/>
</dbReference>
<keyword evidence="5" id="KW-1185">Reference proteome</keyword>
<protein>
    <submittedName>
        <fullName evidence="4">OmpA family protein</fullName>
    </submittedName>
</protein>
<evidence type="ECO:0000313" key="4">
    <source>
        <dbReference type="EMBL" id="MCQ1057956.1"/>
    </source>
</evidence>
<feature type="signal peptide" evidence="2">
    <location>
        <begin position="1"/>
        <end position="21"/>
    </location>
</feature>
<dbReference type="CDD" id="cd07185">
    <property type="entry name" value="OmpA_C-like"/>
    <property type="match status" value="1"/>
</dbReference>
<feature type="chain" id="PRO_5046388487" evidence="2">
    <location>
        <begin position="22"/>
        <end position="300"/>
    </location>
</feature>
<organism evidence="4 5">
    <name type="scientific">Photobacterium pectinilyticum</name>
    <dbReference type="NCBI Taxonomy" id="2906793"/>
    <lineage>
        <taxon>Bacteria</taxon>
        <taxon>Pseudomonadati</taxon>
        <taxon>Pseudomonadota</taxon>
        <taxon>Gammaproteobacteria</taxon>
        <taxon>Vibrionales</taxon>
        <taxon>Vibrionaceae</taxon>
        <taxon>Photobacterium</taxon>
    </lineage>
</organism>
<evidence type="ECO:0000256" key="2">
    <source>
        <dbReference type="SAM" id="SignalP"/>
    </source>
</evidence>
<dbReference type="PANTHER" id="PTHR30329">
    <property type="entry name" value="STATOR ELEMENT OF FLAGELLAR MOTOR COMPLEX"/>
    <property type="match status" value="1"/>
</dbReference>
<dbReference type="PROSITE" id="PS51123">
    <property type="entry name" value="OMPA_2"/>
    <property type="match status" value="1"/>
</dbReference>
<sequence length="300" mass="34159">MKIKCLLLTLTSLLMFGCASAPEESEDASISEYQQTKLMTEQVKETSSEMEKDFGWLSFVDASEKYIPVEKADGYLHFYPSDSQSEISQLDGFAVLRNLSASAGFKVNSDKLNNEMKDQLDKVAETYFKRSKSHDKQLLVVTGHTDASGDWNYNINLSLRRAISAAKYLDKLGVPADSIVLIAGGPDYPLVDNSSRENKAKNRRVEILITADESFVTHLYRNYHCGGQLCQARSMEIWAYSRTYNISSDLRHLPSLMGFREELMSTPPQRNGIQVRRKFRKAPYASYIYRKFDITQYISE</sequence>
<keyword evidence="1" id="KW-0472">Membrane</keyword>
<accession>A0ABT1N2H6</accession>
<evidence type="ECO:0000256" key="1">
    <source>
        <dbReference type="PROSITE-ProRule" id="PRU00473"/>
    </source>
</evidence>
<dbReference type="InterPro" id="IPR036737">
    <property type="entry name" value="OmpA-like_sf"/>
</dbReference>
<dbReference type="Proteomes" id="UP001524460">
    <property type="component" value="Unassembled WGS sequence"/>
</dbReference>
<reference evidence="4 5" key="1">
    <citation type="submission" date="2022-07" db="EMBL/GenBank/DDBJ databases">
        <title>Photobacterium pectinilyticum sp. nov., a marine bacterium isolated from surface seawater of Qingdao offshore.</title>
        <authorList>
            <person name="Wang X."/>
        </authorList>
    </citation>
    <scope>NUCLEOTIDE SEQUENCE [LARGE SCALE GENOMIC DNA]</scope>
    <source>
        <strain evidence="4 5">ZSDE20</strain>
    </source>
</reference>
<dbReference type="InterPro" id="IPR006665">
    <property type="entry name" value="OmpA-like"/>
</dbReference>
<evidence type="ECO:0000313" key="5">
    <source>
        <dbReference type="Proteomes" id="UP001524460"/>
    </source>
</evidence>
<dbReference type="Pfam" id="PF00691">
    <property type="entry name" value="OmpA"/>
    <property type="match status" value="1"/>
</dbReference>
<keyword evidence="2" id="KW-0732">Signal</keyword>
<dbReference type="InterPro" id="IPR050330">
    <property type="entry name" value="Bact_OuterMem_StrucFunc"/>
</dbReference>
<dbReference type="EMBL" id="JANEYT010000013">
    <property type="protein sequence ID" value="MCQ1057956.1"/>
    <property type="molecule type" value="Genomic_DNA"/>
</dbReference>
<comment type="caution">
    <text evidence="4">The sequence shown here is derived from an EMBL/GenBank/DDBJ whole genome shotgun (WGS) entry which is preliminary data.</text>
</comment>
<gene>
    <name evidence="4" type="ORF">NHN17_07795</name>
</gene>
<dbReference type="RefSeq" id="WP_255041679.1">
    <property type="nucleotide sequence ID" value="NZ_JANEYT010000013.1"/>
</dbReference>
<dbReference type="SUPFAM" id="SSF103088">
    <property type="entry name" value="OmpA-like"/>
    <property type="match status" value="1"/>
</dbReference>